<keyword evidence="2" id="KW-1185">Reference proteome</keyword>
<dbReference type="Proteomes" id="UP000754495">
    <property type="component" value="Unassembled WGS sequence"/>
</dbReference>
<dbReference type="Gene3D" id="3.40.50.300">
    <property type="entry name" value="P-loop containing nucleotide triphosphate hydrolases"/>
    <property type="match status" value="1"/>
</dbReference>
<dbReference type="EMBL" id="JAANOU010000001">
    <property type="protein sequence ID" value="NIH80855.1"/>
    <property type="molecule type" value="Genomic_DNA"/>
</dbReference>
<name>A0ABX0SZV7_9PSEU</name>
<reference evidence="1 2" key="1">
    <citation type="submission" date="2020-03" db="EMBL/GenBank/DDBJ databases">
        <title>Sequencing the genomes of 1000 actinobacteria strains.</title>
        <authorList>
            <person name="Klenk H.-P."/>
        </authorList>
    </citation>
    <scope>NUCLEOTIDE SEQUENCE [LARGE SCALE GENOMIC DNA]</scope>
    <source>
        <strain evidence="1 2">DSM 45668</strain>
    </source>
</reference>
<proteinExistence type="predicted"/>
<evidence type="ECO:0000313" key="1">
    <source>
        <dbReference type="EMBL" id="NIH80855.1"/>
    </source>
</evidence>
<dbReference type="RefSeq" id="WP_167115735.1">
    <property type="nucleotide sequence ID" value="NZ_JAANOU010000001.1"/>
</dbReference>
<evidence type="ECO:0000313" key="2">
    <source>
        <dbReference type="Proteomes" id="UP000754495"/>
    </source>
</evidence>
<protein>
    <submittedName>
        <fullName evidence="1">Uncharacterized protein</fullName>
    </submittedName>
</protein>
<organism evidence="1 2">
    <name type="scientific">Amycolatopsis viridis</name>
    <dbReference type="NCBI Taxonomy" id="185678"/>
    <lineage>
        <taxon>Bacteria</taxon>
        <taxon>Bacillati</taxon>
        <taxon>Actinomycetota</taxon>
        <taxon>Actinomycetes</taxon>
        <taxon>Pseudonocardiales</taxon>
        <taxon>Pseudonocardiaceae</taxon>
        <taxon>Amycolatopsis</taxon>
    </lineage>
</organism>
<comment type="caution">
    <text evidence="1">The sequence shown here is derived from an EMBL/GenBank/DDBJ whole genome shotgun (WGS) entry which is preliminary data.</text>
</comment>
<accession>A0ABX0SZV7</accession>
<sequence length="329" mass="34370">MRAMVIQAGERLLADCPRGWVADLLTEACPGAWQPADGQPADIELSVVTGRKPFRVTGAVPLTRGAYRGAGAVVLTNACGSGFDLRVTAGADRLRVEARWRPPHRERLAARVLRSRFHLLARAALVQYPALWWAGRRGRVPVHAAAVTAAGTVPLLAGPGGMGRSTLLLDAVAGGERACSDNLCVSDGNQVYGVVEPVRVEGGGGRRMAYGRRERGLPGRIGVLRPDRLVVLSRTGTGQPAVRPLSATAAAEALTAGTYMAGELRRYWAFAATLALGTGLGPAHPPVREVAVAMADRLPACEIVLGARPGAGLAELLAPSAGRPRAVTS</sequence>
<gene>
    <name evidence="1" type="ORF">FHX46_003385</name>
</gene>
<dbReference type="InterPro" id="IPR027417">
    <property type="entry name" value="P-loop_NTPase"/>
</dbReference>